<dbReference type="HOGENOM" id="CLU_392824_0_0_1"/>
<organism evidence="5 6">
    <name type="scientific">Pestalotiopsis fici (strain W106-1 / CGMCC3.15140)</name>
    <dbReference type="NCBI Taxonomy" id="1229662"/>
    <lineage>
        <taxon>Eukaryota</taxon>
        <taxon>Fungi</taxon>
        <taxon>Dikarya</taxon>
        <taxon>Ascomycota</taxon>
        <taxon>Pezizomycotina</taxon>
        <taxon>Sordariomycetes</taxon>
        <taxon>Xylariomycetidae</taxon>
        <taxon>Amphisphaeriales</taxon>
        <taxon>Sporocadaceae</taxon>
        <taxon>Pestalotiopsis</taxon>
    </lineage>
</organism>
<protein>
    <submittedName>
        <fullName evidence="5">Uncharacterized protein</fullName>
    </submittedName>
</protein>
<dbReference type="InterPro" id="IPR002110">
    <property type="entry name" value="Ankyrin_rpt"/>
</dbReference>
<dbReference type="GeneID" id="19271886"/>
<dbReference type="InParanoid" id="W3X9M5"/>
<feature type="repeat" description="ANK" evidence="3">
    <location>
        <begin position="270"/>
        <end position="302"/>
    </location>
</feature>
<dbReference type="Pfam" id="PF00023">
    <property type="entry name" value="Ank"/>
    <property type="match status" value="1"/>
</dbReference>
<evidence type="ECO:0000313" key="6">
    <source>
        <dbReference type="Proteomes" id="UP000030651"/>
    </source>
</evidence>
<dbReference type="KEGG" id="pfy:PFICI_06873"/>
<dbReference type="Gene3D" id="1.25.40.20">
    <property type="entry name" value="Ankyrin repeat-containing domain"/>
    <property type="match status" value="3"/>
</dbReference>
<dbReference type="OrthoDB" id="341259at2759"/>
<feature type="repeat" description="ANK" evidence="3">
    <location>
        <begin position="120"/>
        <end position="142"/>
    </location>
</feature>
<dbReference type="Proteomes" id="UP000030651">
    <property type="component" value="Unassembled WGS sequence"/>
</dbReference>
<gene>
    <name evidence="5" type="ORF">PFICI_06873</name>
</gene>
<dbReference type="PANTHER" id="PTHR24126">
    <property type="entry name" value="ANKYRIN REPEAT, PH AND SEC7 DOMAIN CONTAINING PROTEIN SECG-RELATED"/>
    <property type="match status" value="1"/>
</dbReference>
<dbReference type="SMART" id="SM00248">
    <property type="entry name" value="ANK"/>
    <property type="match status" value="8"/>
</dbReference>
<evidence type="ECO:0000256" key="1">
    <source>
        <dbReference type="ARBA" id="ARBA00022737"/>
    </source>
</evidence>
<reference evidence="6" key="1">
    <citation type="journal article" date="2015" name="BMC Genomics">
        <title>Genomic and transcriptomic analysis of the endophytic fungus Pestalotiopsis fici reveals its lifestyle and high potential for synthesis of natural products.</title>
        <authorList>
            <person name="Wang X."/>
            <person name="Zhang X."/>
            <person name="Liu L."/>
            <person name="Xiang M."/>
            <person name="Wang W."/>
            <person name="Sun X."/>
            <person name="Che Y."/>
            <person name="Guo L."/>
            <person name="Liu G."/>
            <person name="Guo L."/>
            <person name="Wang C."/>
            <person name="Yin W.B."/>
            <person name="Stadler M."/>
            <person name="Zhang X."/>
            <person name="Liu X."/>
        </authorList>
    </citation>
    <scope>NUCLEOTIDE SEQUENCE [LARGE SCALE GENOMIC DNA]</scope>
    <source>
        <strain evidence="6">W106-1 / CGMCC3.15140</strain>
    </source>
</reference>
<dbReference type="PROSITE" id="PS50088">
    <property type="entry name" value="ANK_REPEAT"/>
    <property type="match status" value="3"/>
</dbReference>
<dbReference type="PANTHER" id="PTHR24126:SF14">
    <property type="entry name" value="ANK_REP_REGION DOMAIN-CONTAINING PROTEIN"/>
    <property type="match status" value="1"/>
</dbReference>
<keyword evidence="2 3" id="KW-0040">ANK repeat</keyword>
<evidence type="ECO:0000313" key="5">
    <source>
        <dbReference type="EMBL" id="ETS81871.1"/>
    </source>
</evidence>
<keyword evidence="1" id="KW-0677">Repeat</keyword>
<feature type="compositionally biased region" description="Polar residues" evidence="4">
    <location>
        <begin position="37"/>
        <end position="50"/>
    </location>
</feature>
<feature type="compositionally biased region" description="Basic residues" evidence="4">
    <location>
        <begin position="538"/>
        <end position="549"/>
    </location>
</feature>
<dbReference type="PROSITE" id="PS50297">
    <property type="entry name" value="ANK_REP_REGION"/>
    <property type="match status" value="2"/>
</dbReference>
<evidence type="ECO:0000256" key="2">
    <source>
        <dbReference type="ARBA" id="ARBA00023043"/>
    </source>
</evidence>
<feature type="compositionally biased region" description="Basic and acidic residues" evidence="4">
    <location>
        <begin position="555"/>
        <end position="576"/>
    </location>
</feature>
<name>W3X9M5_PESFW</name>
<sequence length="702" mass="77450">MPGSPAFGGSDSADRSEGIADAAEARLNPTDHALQRGATQNDDGAKSSASADVDGIQEAKERAILDGTHNTLGNPSQANQPTVSNQAQVNTRFLDAARDGDENGLVAALDEADPTATNEFSETALHLACRYGHVRIVEKLLNLELQKKNIEARDIDGWTPLLSTCSENHDDDDGTLKILKALLKHQPDINAKSSMKQTALHFACSYSSAAVAELLLKQEKIDATAQDENGNTPLNLACQECTTTEIEALWNLGSGANVGARIGVNIPNNRKSTPLTSACQFQSAKVVKSLLAIDADVEISDKDGDTPLILASRFGNVEMVRAILDRKPKNWDHKNEEGKNATDYAMSNTSAQEIIPLLLNRGLKLGDEDALEIFAGGTSRAVPATHLQDSAWLKLVRDMLTFHSPLDQPLLQTIEPIMKFASKEEKVWSILNTDTEQHFQILNTLTKDLGMSEEICKMIWRGRRDPEGALVSPGDLDLVKETLPSTEEWSNSKSELVPKTPLQWSAFYGEHQLVWCLLKEMQSRDNGDVGKALEIAKARKSARSTKGRKGTVPTDNEKENRMDSKQSGRAKDSKKSSVDKEIKRYEYTIDILNNATSLVSIAKKQLILADPIEIKGKEDVLQQSTATVVSFYERDGQIDILRSTTNILELIYANDDKRVNAVLDMARQTFDEMTKNRQSNEEPKEKPQMRWIHLPANHVSYE</sequence>
<dbReference type="RefSeq" id="XP_007833645.1">
    <property type="nucleotide sequence ID" value="XM_007835454.1"/>
</dbReference>
<dbReference type="eggNOG" id="KOG0504">
    <property type="taxonomic scope" value="Eukaryota"/>
</dbReference>
<keyword evidence="6" id="KW-1185">Reference proteome</keyword>
<evidence type="ECO:0000256" key="4">
    <source>
        <dbReference type="SAM" id="MobiDB-lite"/>
    </source>
</evidence>
<dbReference type="Pfam" id="PF12796">
    <property type="entry name" value="Ank_2"/>
    <property type="match status" value="2"/>
</dbReference>
<evidence type="ECO:0000256" key="3">
    <source>
        <dbReference type="PROSITE-ProRule" id="PRU00023"/>
    </source>
</evidence>
<feature type="repeat" description="ANK" evidence="3">
    <location>
        <begin position="303"/>
        <end position="326"/>
    </location>
</feature>
<feature type="region of interest" description="Disordered" evidence="4">
    <location>
        <begin position="538"/>
        <end position="576"/>
    </location>
</feature>
<dbReference type="SUPFAM" id="SSF48403">
    <property type="entry name" value="Ankyrin repeat"/>
    <property type="match status" value="1"/>
</dbReference>
<feature type="region of interest" description="Disordered" evidence="4">
    <location>
        <begin position="1"/>
        <end position="53"/>
    </location>
</feature>
<dbReference type="AlphaFoldDB" id="W3X9M5"/>
<accession>W3X9M5</accession>
<dbReference type="InterPro" id="IPR036770">
    <property type="entry name" value="Ankyrin_rpt-contain_sf"/>
</dbReference>
<dbReference type="EMBL" id="KI912112">
    <property type="protein sequence ID" value="ETS81871.1"/>
    <property type="molecule type" value="Genomic_DNA"/>
</dbReference>
<proteinExistence type="predicted"/>